<dbReference type="GO" id="GO:0008234">
    <property type="term" value="F:cysteine-type peptidase activity"/>
    <property type="evidence" value="ECO:0007669"/>
    <property type="project" value="UniProtKB-KW"/>
</dbReference>
<dbReference type="InterPro" id="IPR038765">
    <property type="entry name" value="Papain-like_cys_pep_sf"/>
</dbReference>
<dbReference type="PROSITE" id="PS50600">
    <property type="entry name" value="ULP_PROTEASE"/>
    <property type="match status" value="1"/>
</dbReference>
<evidence type="ECO:0000256" key="5">
    <source>
        <dbReference type="SAM" id="Coils"/>
    </source>
</evidence>
<keyword evidence="3" id="KW-0378">Hydrolase</keyword>
<dbReference type="SUPFAM" id="SSF54001">
    <property type="entry name" value="Cysteine proteinases"/>
    <property type="match status" value="1"/>
</dbReference>
<dbReference type="GO" id="GO:0006508">
    <property type="term" value="P:proteolysis"/>
    <property type="evidence" value="ECO:0007669"/>
    <property type="project" value="UniProtKB-KW"/>
</dbReference>
<dbReference type="Proteomes" id="UP000554482">
    <property type="component" value="Unassembled WGS sequence"/>
</dbReference>
<accession>A0A7J6W6M5</accession>
<sequence>MEMESKVKKTPITLDWSKLTPMKENGPPPELVVVSGESEEQRQKLQQEIDHLSNLRDNELDDSIKRLRNQTSSSIGLRLPDKGAKLRIRLNLLEEEQKRRFIRKKEAEHVESTRSQKSCFPGSNGFSSEAPSSQPRSKSVFASIFSESLEKEPDLSNRISVDTSRKGILRLGHDTKQNSKSVQTSSNKGCKEIKATSRSSNCDGNKQTSPITTQKSFESSSFYGNCPSRSSKRRKTLEVQTLLRSRNKEHETVDLVDEDDCQLEETTHQEDEPVERMQDKIYYPSRDDPECVELHYSDIKCLAPQAFLSSTVMNFYIRYLQQTVSDSGRSRCDYHFFNTYFYGKIKEAVCCERNDKETFFSKFRRWWKGVNLFEKAYILLPIHESYHWSLVIICLPNKEDESGLTILHLDSLGYHDSGQIFRNVRSFLREEWNYVDKEGLTVPIPEKIWRFLTRRIDEKKITVPQQKNDYDCGIFVLYYMERFIDEVPERLRKKELPKFGRQWFKPEDASCLRGSIRKLLEKQFNNPKLENEMEETSPTPSSDDSAGSCKDVINI</sequence>
<feature type="compositionally biased region" description="Polar residues" evidence="6">
    <location>
        <begin position="178"/>
        <end position="188"/>
    </location>
</feature>
<dbReference type="GO" id="GO:0016926">
    <property type="term" value="P:protein desumoylation"/>
    <property type="evidence" value="ECO:0007669"/>
    <property type="project" value="UniProtKB-ARBA"/>
</dbReference>
<feature type="compositionally biased region" description="Polar residues" evidence="6">
    <location>
        <begin position="196"/>
        <end position="229"/>
    </location>
</feature>
<evidence type="ECO:0000256" key="6">
    <source>
        <dbReference type="SAM" id="MobiDB-lite"/>
    </source>
</evidence>
<dbReference type="Pfam" id="PF02902">
    <property type="entry name" value="Peptidase_C48"/>
    <property type="match status" value="1"/>
</dbReference>
<evidence type="ECO:0000256" key="3">
    <source>
        <dbReference type="ARBA" id="ARBA00022801"/>
    </source>
</evidence>
<keyword evidence="5" id="KW-0175">Coiled coil</keyword>
<feature type="coiled-coil region" evidence="5">
    <location>
        <begin position="35"/>
        <end position="62"/>
    </location>
</feature>
<evidence type="ECO:0000256" key="1">
    <source>
        <dbReference type="ARBA" id="ARBA00005234"/>
    </source>
</evidence>
<feature type="compositionally biased region" description="Basic and acidic residues" evidence="6">
    <location>
        <begin position="105"/>
        <end position="114"/>
    </location>
</feature>
<comment type="similarity">
    <text evidence="1">Belongs to the peptidase C48 family.</text>
</comment>
<feature type="compositionally biased region" description="Polar residues" evidence="6">
    <location>
        <begin position="536"/>
        <end position="545"/>
    </location>
</feature>
<evidence type="ECO:0000259" key="7">
    <source>
        <dbReference type="PROSITE" id="PS50600"/>
    </source>
</evidence>
<organism evidence="8 9">
    <name type="scientific">Thalictrum thalictroides</name>
    <name type="common">Rue-anemone</name>
    <name type="synonym">Anemone thalictroides</name>
    <dbReference type="NCBI Taxonomy" id="46969"/>
    <lineage>
        <taxon>Eukaryota</taxon>
        <taxon>Viridiplantae</taxon>
        <taxon>Streptophyta</taxon>
        <taxon>Embryophyta</taxon>
        <taxon>Tracheophyta</taxon>
        <taxon>Spermatophyta</taxon>
        <taxon>Magnoliopsida</taxon>
        <taxon>Ranunculales</taxon>
        <taxon>Ranunculaceae</taxon>
        <taxon>Thalictroideae</taxon>
        <taxon>Thalictrum</taxon>
    </lineage>
</organism>
<evidence type="ECO:0000256" key="4">
    <source>
        <dbReference type="ARBA" id="ARBA00022807"/>
    </source>
</evidence>
<feature type="compositionally biased region" description="Polar residues" evidence="6">
    <location>
        <begin position="124"/>
        <end position="137"/>
    </location>
</feature>
<dbReference type="OrthoDB" id="442460at2759"/>
<feature type="domain" description="Ubiquitin-like protease family profile" evidence="7">
    <location>
        <begin position="292"/>
        <end position="483"/>
    </location>
</feature>
<keyword evidence="2 8" id="KW-0645">Protease</keyword>
<dbReference type="InterPro" id="IPR003653">
    <property type="entry name" value="Peptidase_C48_C"/>
</dbReference>
<evidence type="ECO:0000313" key="8">
    <source>
        <dbReference type="EMBL" id="KAF5192172.1"/>
    </source>
</evidence>
<gene>
    <name evidence="8" type="ORF">FRX31_018241</name>
</gene>
<keyword evidence="4" id="KW-0788">Thiol protease</keyword>
<feature type="region of interest" description="Disordered" evidence="6">
    <location>
        <begin position="105"/>
        <end position="137"/>
    </location>
</feature>
<evidence type="ECO:0000256" key="2">
    <source>
        <dbReference type="ARBA" id="ARBA00022670"/>
    </source>
</evidence>
<proteinExistence type="inferred from homology"/>
<protein>
    <submittedName>
        <fullName evidence="8">Ubiquitin-like-specific protease 1d</fullName>
    </submittedName>
</protein>
<reference evidence="8 9" key="1">
    <citation type="submission" date="2020-06" db="EMBL/GenBank/DDBJ databases">
        <title>Transcriptomic and genomic resources for Thalictrum thalictroides and T. hernandezii: Facilitating candidate gene discovery in an emerging model plant lineage.</title>
        <authorList>
            <person name="Arias T."/>
            <person name="Riano-Pachon D.M."/>
            <person name="Di Stilio V.S."/>
        </authorList>
    </citation>
    <scope>NUCLEOTIDE SEQUENCE [LARGE SCALE GENOMIC DNA]</scope>
    <source>
        <strain evidence="9">cv. WT478/WT964</strain>
        <tissue evidence="8">Leaves</tissue>
    </source>
</reference>
<dbReference type="PANTHER" id="PTHR46915">
    <property type="entry name" value="UBIQUITIN-LIKE PROTEASE 4-RELATED"/>
    <property type="match status" value="1"/>
</dbReference>
<feature type="region of interest" description="Disordered" evidence="6">
    <location>
        <begin position="174"/>
        <end position="230"/>
    </location>
</feature>
<keyword evidence="9" id="KW-1185">Reference proteome</keyword>
<dbReference type="PANTHER" id="PTHR46915:SF2">
    <property type="entry name" value="UBIQUITIN-LIKE PROTEASE 4"/>
    <property type="match status" value="1"/>
</dbReference>
<dbReference type="Gene3D" id="1.10.418.20">
    <property type="match status" value="1"/>
</dbReference>
<dbReference type="AlphaFoldDB" id="A0A7J6W6M5"/>
<dbReference type="EMBL" id="JABWDY010021745">
    <property type="protein sequence ID" value="KAF5192172.1"/>
    <property type="molecule type" value="Genomic_DNA"/>
</dbReference>
<dbReference type="Gene3D" id="3.30.310.130">
    <property type="entry name" value="Ubiquitin-related"/>
    <property type="match status" value="1"/>
</dbReference>
<evidence type="ECO:0000313" key="9">
    <source>
        <dbReference type="Proteomes" id="UP000554482"/>
    </source>
</evidence>
<feature type="region of interest" description="Disordered" evidence="6">
    <location>
        <begin position="527"/>
        <end position="555"/>
    </location>
</feature>
<name>A0A7J6W6M5_THATH</name>
<comment type="caution">
    <text evidence="8">The sequence shown here is derived from an EMBL/GenBank/DDBJ whole genome shotgun (WGS) entry which is preliminary data.</text>
</comment>